<dbReference type="InterPro" id="IPR004358">
    <property type="entry name" value="Sig_transdc_His_kin-like_C"/>
</dbReference>
<dbReference type="PRINTS" id="PR00344">
    <property type="entry name" value="BCTRLSENSOR"/>
</dbReference>
<evidence type="ECO:0000256" key="3">
    <source>
        <dbReference type="ARBA" id="ARBA00022553"/>
    </source>
</evidence>
<dbReference type="PROSITE" id="PS50109">
    <property type="entry name" value="HIS_KIN"/>
    <property type="match status" value="1"/>
</dbReference>
<dbReference type="PANTHER" id="PTHR43304">
    <property type="entry name" value="PHYTOCHROME-LIKE PROTEIN CPH1"/>
    <property type="match status" value="1"/>
</dbReference>
<dbReference type="Gene3D" id="3.30.565.10">
    <property type="entry name" value="Histidine kinase-like ATPase, C-terminal domain"/>
    <property type="match status" value="1"/>
</dbReference>
<dbReference type="EC" id="2.7.13.3" evidence="2"/>
<evidence type="ECO:0000259" key="10">
    <source>
        <dbReference type="PROSITE" id="PS50113"/>
    </source>
</evidence>
<dbReference type="EMBL" id="FOCL01000001">
    <property type="protein sequence ID" value="SEM59258.1"/>
    <property type="molecule type" value="Genomic_DNA"/>
</dbReference>
<dbReference type="SUPFAM" id="SSF55874">
    <property type="entry name" value="ATPase domain of HSP90 chaperone/DNA topoisomerase II/histidine kinase"/>
    <property type="match status" value="1"/>
</dbReference>
<evidence type="ECO:0000256" key="7">
    <source>
        <dbReference type="ARBA" id="ARBA00023136"/>
    </source>
</evidence>
<dbReference type="Gene3D" id="3.30.450.20">
    <property type="entry name" value="PAS domain"/>
    <property type="match status" value="2"/>
</dbReference>
<dbReference type="InterPro" id="IPR000014">
    <property type="entry name" value="PAS"/>
</dbReference>
<dbReference type="CDD" id="cd00130">
    <property type="entry name" value="PAS"/>
    <property type="match status" value="1"/>
</dbReference>
<feature type="domain" description="PAC" evidence="10">
    <location>
        <begin position="283"/>
        <end position="335"/>
    </location>
</feature>
<name>A0A1H7ZNY0_9SPHI</name>
<evidence type="ECO:0000256" key="6">
    <source>
        <dbReference type="ARBA" id="ARBA00023012"/>
    </source>
</evidence>
<dbReference type="InterPro" id="IPR003594">
    <property type="entry name" value="HATPase_dom"/>
</dbReference>
<dbReference type="CDD" id="cd00075">
    <property type="entry name" value="HATPase"/>
    <property type="match status" value="1"/>
</dbReference>
<dbReference type="PROSITE" id="PS50113">
    <property type="entry name" value="PAC"/>
    <property type="match status" value="1"/>
</dbReference>
<dbReference type="FunFam" id="3.30.565.10:FF:000006">
    <property type="entry name" value="Sensor histidine kinase WalK"/>
    <property type="match status" value="1"/>
</dbReference>
<dbReference type="InterPro" id="IPR013655">
    <property type="entry name" value="PAS_fold_3"/>
</dbReference>
<dbReference type="SUPFAM" id="SSF55785">
    <property type="entry name" value="PYP-like sensor domain (PAS domain)"/>
    <property type="match status" value="2"/>
</dbReference>
<dbReference type="InterPro" id="IPR035965">
    <property type="entry name" value="PAS-like_dom_sf"/>
</dbReference>
<dbReference type="GO" id="GO:0000155">
    <property type="term" value="F:phosphorelay sensor kinase activity"/>
    <property type="evidence" value="ECO:0007669"/>
    <property type="project" value="InterPro"/>
</dbReference>
<dbReference type="STRING" id="551995.SAMN05192574_101102"/>
<evidence type="ECO:0000313" key="11">
    <source>
        <dbReference type="EMBL" id="SEM59258.1"/>
    </source>
</evidence>
<dbReference type="SMART" id="SM00091">
    <property type="entry name" value="PAS"/>
    <property type="match status" value="2"/>
</dbReference>
<protein>
    <recommendedName>
        <fullName evidence="2">histidine kinase</fullName>
        <ecNumber evidence="2">2.7.13.3</ecNumber>
    </recommendedName>
</protein>
<dbReference type="SMART" id="SM00387">
    <property type="entry name" value="HATPase_c"/>
    <property type="match status" value="1"/>
</dbReference>
<evidence type="ECO:0000256" key="1">
    <source>
        <dbReference type="ARBA" id="ARBA00000085"/>
    </source>
</evidence>
<sequence length="555" mass="63587">MESFKYTYEQLLTENNELRFQLEEANDTIDAIRSGQVDALVVKGEEGHQLYTLKTADQTYRVFIEKMNEGAVTLNREGIILYSNSRFAAMVNEPLEKVIGVYFDAFIAEVSAGKYKEVIRDGWNNDCKGEILLSSQDGKLTPCLLSCTTLDLDEGTALSLILTDLTTQKETEWELKVKNDQLEEAQNIAERLNNELEDTVRERTADLLISREHFKLLANNIPQMTWTNLPGGEVNFYNQRWFDYTGRRYGETAGWGWQQIVHPDDLQKTMDVYLASLNSGKVFELENRYLRWDNTYRWHLNRAEPLRDDKGEILFWVGTATDIEEQKKQLDLKDEFIGIASHELRTPLTSLKGYLQLIAIYKKEEVPLTVKQYVEKAGSALNKLQRLVNDLLDVSKIHAGRLEYAMAEVNLRELVALTLESAVHLYPEFNFINKSERDFFVDGNGGRLEQVLVNFINNSVKYSTGNKKIIIATERINDKVRVSVTDFGIGLSAGQIEHIFERFYRVEDKKFMTSGLGMGLYISAEIINNHKGDIGVESELGEGATFYFELPLHEK</sequence>
<evidence type="ECO:0000256" key="4">
    <source>
        <dbReference type="ARBA" id="ARBA00022679"/>
    </source>
</evidence>
<dbReference type="SMART" id="SM00086">
    <property type="entry name" value="PAC"/>
    <property type="match status" value="2"/>
</dbReference>
<dbReference type="InterPro" id="IPR001610">
    <property type="entry name" value="PAC"/>
</dbReference>
<feature type="domain" description="Histidine kinase" evidence="9">
    <location>
        <begin position="339"/>
        <end position="554"/>
    </location>
</feature>
<dbReference type="Pfam" id="PF08447">
    <property type="entry name" value="PAS_3"/>
    <property type="match status" value="1"/>
</dbReference>
<dbReference type="SUPFAM" id="SSF47384">
    <property type="entry name" value="Homodimeric domain of signal transducing histidine kinase"/>
    <property type="match status" value="1"/>
</dbReference>
<evidence type="ECO:0000313" key="12">
    <source>
        <dbReference type="Proteomes" id="UP000198942"/>
    </source>
</evidence>
<keyword evidence="4" id="KW-0808">Transferase</keyword>
<dbReference type="Pfam" id="PF13426">
    <property type="entry name" value="PAS_9"/>
    <property type="match status" value="1"/>
</dbReference>
<keyword evidence="3" id="KW-0597">Phosphoprotein</keyword>
<dbReference type="Pfam" id="PF00512">
    <property type="entry name" value="HisKA"/>
    <property type="match status" value="1"/>
</dbReference>
<dbReference type="InterPro" id="IPR036097">
    <property type="entry name" value="HisK_dim/P_sf"/>
</dbReference>
<dbReference type="AlphaFoldDB" id="A0A1H7ZNY0"/>
<keyword evidence="5" id="KW-0418">Kinase</keyword>
<dbReference type="RefSeq" id="WP_091206150.1">
    <property type="nucleotide sequence ID" value="NZ_FOCL01000001.1"/>
</dbReference>
<keyword evidence="6" id="KW-0902">Two-component regulatory system</keyword>
<proteinExistence type="predicted"/>
<evidence type="ECO:0000256" key="8">
    <source>
        <dbReference type="SAM" id="Coils"/>
    </source>
</evidence>
<keyword evidence="7" id="KW-0472">Membrane</keyword>
<dbReference type="FunFam" id="1.10.287.130:FF:000001">
    <property type="entry name" value="Two-component sensor histidine kinase"/>
    <property type="match status" value="1"/>
</dbReference>
<dbReference type="InterPro" id="IPR005467">
    <property type="entry name" value="His_kinase_dom"/>
</dbReference>
<dbReference type="PANTHER" id="PTHR43304:SF1">
    <property type="entry name" value="PAC DOMAIN-CONTAINING PROTEIN"/>
    <property type="match status" value="1"/>
</dbReference>
<dbReference type="Pfam" id="PF02518">
    <property type="entry name" value="HATPase_c"/>
    <property type="match status" value="1"/>
</dbReference>
<dbReference type="OrthoDB" id="9813151at2"/>
<dbReference type="NCBIfam" id="TIGR00229">
    <property type="entry name" value="sensory_box"/>
    <property type="match status" value="2"/>
</dbReference>
<evidence type="ECO:0000256" key="2">
    <source>
        <dbReference type="ARBA" id="ARBA00012438"/>
    </source>
</evidence>
<reference evidence="12" key="1">
    <citation type="submission" date="2016-10" db="EMBL/GenBank/DDBJ databases">
        <authorList>
            <person name="Varghese N."/>
            <person name="Submissions S."/>
        </authorList>
    </citation>
    <scope>NUCLEOTIDE SEQUENCE [LARGE SCALE GENOMIC DNA]</scope>
    <source>
        <strain evidence="12">Gh-48</strain>
    </source>
</reference>
<feature type="coiled-coil region" evidence="8">
    <location>
        <begin position="168"/>
        <end position="202"/>
    </location>
</feature>
<keyword evidence="12" id="KW-1185">Reference proteome</keyword>
<organism evidence="11 12">
    <name type="scientific">Mucilaginibacter gossypiicola</name>
    <dbReference type="NCBI Taxonomy" id="551995"/>
    <lineage>
        <taxon>Bacteria</taxon>
        <taxon>Pseudomonadati</taxon>
        <taxon>Bacteroidota</taxon>
        <taxon>Sphingobacteriia</taxon>
        <taxon>Sphingobacteriales</taxon>
        <taxon>Sphingobacteriaceae</taxon>
        <taxon>Mucilaginibacter</taxon>
    </lineage>
</organism>
<evidence type="ECO:0000259" key="9">
    <source>
        <dbReference type="PROSITE" id="PS50109"/>
    </source>
</evidence>
<comment type="catalytic activity">
    <reaction evidence="1">
        <text>ATP + protein L-histidine = ADP + protein N-phospho-L-histidine.</text>
        <dbReference type="EC" id="2.7.13.3"/>
    </reaction>
</comment>
<evidence type="ECO:0000256" key="5">
    <source>
        <dbReference type="ARBA" id="ARBA00022777"/>
    </source>
</evidence>
<gene>
    <name evidence="11" type="ORF">SAMN05192574_101102</name>
</gene>
<dbReference type="Proteomes" id="UP000198942">
    <property type="component" value="Unassembled WGS sequence"/>
</dbReference>
<dbReference type="InterPro" id="IPR036890">
    <property type="entry name" value="HATPase_C_sf"/>
</dbReference>
<dbReference type="Gene3D" id="1.10.287.130">
    <property type="match status" value="1"/>
</dbReference>
<dbReference type="FunFam" id="3.30.450.20:FF:000099">
    <property type="entry name" value="Sensory box sensor histidine kinase"/>
    <property type="match status" value="1"/>
</dbReference>
<dbReference type="InterPro" id="IPR052162">
    <property type="entry name" value="Sensor_kinase/Photoreceptor"/>
</dbReference>
<keyword evidence="8" id="KW-0175">Coiled coil</keyword>
<dbReference type="InterPro" id="IPR000700">
    <property type="entry name" value="PAS-assoc_C"/>
</dbReference>
<dbReference type="InterPro" id="IPR003661">
    <property type="entry name" value="HisK_dim/P_dom"/>
</dbReference>
<dbReference type="CDD" id="cd00082">
    <property type="entry name" value="HisKA"/>
    <property type="match status" value="1"/>
</dbReference>
<dbReference type="SMART" id="SM00388">
    <property type="entry name" value="HisKA"/>
    <property type="match status" value="1"/>
</dbReference>
<accession>A0A1H7ZNY0</accession>